<reference evidence="4" key="1">
    <citation type="submission" date="2025-08" db="UniProtKB">
        <authorList>
            <consortium name="RefSeq"/>
        </authorList>
    </citation>
    <scope>IDENTIFICATION</scope>
    <source>
        <tissue evidence="4">Young leaves</tissue>
    </source>
</reference>
<keyword evidence="3" id="KW-1185">Reference proteome</keyword>
<dbReference type="RefSeq" id="XP_022989050.1">
    <property type="nucleotide sequence ID" value="XM_023133282.1"/>
</dbReference>
<evidence type="ECO:0000256" key="2">
    <source>
        <dbReference type="SAM" id="SignalP"/>
    </source>
</evidence>
<dbReference type="AlphaFoldDB" id="A0A6J1JLA8"/>
<proteinExistence type="predicted"/>
<feature type="compositionally biased region" description="Pro residues" evidence="1">
    <location>
        <begin position="263"/>
        <end position="294"/>
    </location>
</feature>
<dbReference type="GeneID" id="111486239"/>
<evidence type="ECO:0000313" key="4">
    <source>
        <dbReference type="RefSeq" id="XP_022989050.1"/>
    </source>
</evidence>
<dbReference type="Pfam" id="PF01190">
    <property type="entry name" value="Pollen_Ole_e_1"/>
    <property type="match status" value="1"/>
</dbReference>
<feature type="region of interest" description="Disordered" evidence="1">
    <location>
        <begin position="248"/>
        <end position="294"/>
    </location>
</feature>
<name>A0A6J1JLA8_CUCMA</name>
<protein>
    <submittedName>
        <fullName evidence="4">Proline-rich protein 4-like isoform X2</fullName>
    </submittedName>
</protein>
<feature type="signal peptide" evidence="2">
    <location>
        <begin position="1"/>
        <end position="23"/>
    </location>
</feature>
<evidence type="ECO:0000313" key="3">
    <source>
        <dbReference type="Proteomes" id="UP000504608"/>
    </source>
</evidence>
<dbReference type="PANTHER" id="PTHR33935">
    <property type="entry name" value="OS10G0148100 PROTEIN"/>
    <property type="match status" value="1"/>
</dbReference>
<organism evidence="3 4">
    <name type="scientific">Cucurbita maxima</name>
    <name type="common">Pumpkin</name>
    <name type="synonym">Winter squash</name>
    <dbReference type="NCBI Taxonomy" id="3661"/>
    <lineage>
        <taxon>Eukaryota</taxon>
        <taxon>Viridiplantae</taxon>
        <taxon>Streptophyta</taxon>
        <taxon>Embryophyta</taxon>
        <taxon>Tracheophyta</taxon>
        <taxon>Spermatophyta</taxon>
        <taxon>Magnoliopsida</taxon>
        <taxon>eudicotyledons</taxon>
        <taxon>Gunneridae</taxon>
        <taxon>Pentapetalae</taxon>
        <taxon>rosids</taxon>
        <taxon>fabids</taxon>
        <taxon>Cucurbitales</taxon>
        <taxon>Cucurbitaceae</taxon>
        <taxon>Cucurbiteae</taxon>
        <taxon>Cucurbita</taxon>
    </lineage>
</organism>
<feature type="region of interest" description="Disordered" evidence="1">
    <location>
        <begin position="188"/>
        <end position="224"/>
    </location>
</feature>
<sequence length="391" mass="43581">MQTPSVCFFFWFFFLFAITFCHGSDLTTVEVVGVGECADCHKNNIKTTHAFTGLRVSIDCKLKDGSFERKGFAELNEEGKFKVLLPTEALKDGKLKGKCFALLHSASSTPCSSPDGLESSMIVLKSNGNGKHTFGLPGALKFESGTCVSAFFWHYHHPPLPPIVFPPHPPLFGHPYFPPYHHKFFPPPTPEEPPVPEKPPPVYEPPPVPENPPPVNEKPPPVYEKPPPVYEKPPPVYEKPPPVYEKPPPVYKPKPKKPKKPKPPVYEPKPPVNEPKPPKPPKPPVNEPKPPKPPVYVPKPPVYVPKPPVYVPKPPVYVPKPPVYVPKPPVYMPKPPAPVYKHPFYKILPPISKLPPCPPVPKVIPVIPPKYLSHPKFGKKFPPLHPPVPHP</sequence>
<feature type="compositionally biased region" description="Basic residues" evidence="1">
    <location>
        <begin position="253"/>
        <end position="262"/>
    </location>
</feature>
<dbReference type="PANTHER" id="PTHR33935:SF22">
    <property type="entry name" value="OS10G0149400 PROTEIN"/>
    <property type="match status" value="1"/>
</dbReference>
<evidence type="ECO:0000256" key="1">
    <source>
        <dbReference type="SAM" id="MobiDB-lite"/>
    </source>
</evidence>
<accession>A0A6J1JLA8</accession>
<feature type="chain" id="PRO_5026827553" evidence="2">
    <location>
        <begin position="24"/>
        <end position="391"/>
    </location>
</feature>
<keyword evidence="2" id="KW-0732">Signal</keyword>
<dbReference type="Proteomes" id="UP000504608">
    <property type="component" value="Unplaced"/>
</dbReference>
<gene>
    <name evidence="4" type="primary">LOC111486239</name>
</gene>